<organism evidence="1">
    <name type="scientific">Peromfec virus RodF8_8</name>
    <dbReference type="NCBI Taxonomy" id="2929389"/>
    <lineage>
        <taxon>Viruses</taxon>
        <taxon>Monodnaviria</taxon>
        <taxon>Sangervirae</taxon>
        <taxon>Phixviricota</taxon>
        <taxon>Malgrandaviricetes</taxon>
        <taxon>Petitvirales</taxon>
        <taxon>Microviridae</taxon>
    </lineage>
</organism>
<accession>A0A976N2A2</accession>
<protein>
    <submittedName>
        <fullName evidence="1">Uncharacterized protein</fullName>
    </submittedName>
</protein>
<dbReference type="EMBL" id="OM869656">
    <property type="protein sequence ID" value="UPW41732.1"/>
    <property type="molecule type" value="Genomic_DNA"/>
</dbReference>
<name>A0A976N2A2_9VIRU</name>
<reference evidence="1" key="1">
    <citation type="submission" date="2022-02" db="EMBL/GenBank/DDBJ databases">
        <title>Towards deciphering the DNA virus diversity associated with rodent species in the families Cricetidae and Heteromyidae.</title>
        <authorList>
            <person name="Lund M."/>
            <person name="Larsen B.B."/>
            <person name="Gryseels S."/>
            <person name="Kraberger S."/>
            <person name="Rowsey D.M."/>
            <person name="Steger L."/>
            <person name="Yule K.M."/>
            <person name="Upham N.S."/>
            <person name="Worobey M."/>
            <person name="Van Doorslaer K."/>
            <person name="Varsani A."/>
        </authorList>
    </citation>
    <scope>NUCLEOTIDE SEQUENCE</scope>
    <source>
        <strain evidence="1">NeonRodF8_8</strain>
    </source>
</reference>
<sequence length="79" mass="9189">MTTQIKLRLFRAFHEALISGISYFMIPSFIEFEEIMRYFETLAFSVDDISFSLNSSLKAHSDSGDYVVYDLMITDDLPF</sequence>
<proteinExistence type="predicted"/>
<evidence type="ECO:0000313" key="1">
    <source>
        <dbReference type="EMBL" id="UPW41732.1"/>
    </source>
</evidence>